<dbReference type="EMBL" id="CP065053">
    <property type="protein sequence ID" value="QPI49245.1"/>
    <property type="molecule type" value="Genomic_DNA"/>
</dbReference>
<dbReference type="Proteomes" id="UP000662888">
    <property type="component" value="Chromosome"/>
</dbReference>
<evidence type="ECO:0000313" key="1">
    <source>
        <dbReference type="EMBL" id="QPI49245.1"/>
    </source>
</evidence>
<organism evidence="1 2">
    <name type="scientific">Massilia antarctica</name>
    <dbReference type="NCBI Taxonomy" id="2765360"/>
    <lineage>
        <taxon>Bacteria</taxon>
        <taxon>Pseudomonadati</taxon>
        <taxon>Pseudomonadota</taxon>
        <taxon>Betaproteobacteria</taxon>
        <taxon>Burkholderiales</taxon>
        <taxon>Oxalobacteraceae</taxon>
        <taxon>Telluria group</taxon>
        <taxon>Massilia</taxon>
    </lineage>
</organism>
<dbReference type="RefSeq" id="WP_206088813.1">
    <property type="nucleotide sequence ID" value="NZ_CP065053.1"/>
</dbReference>
<proteinExistence type="predicted"/>
<gene>
    <name evidence="1" type="ORF">IV454_27960</name>
</gene>
<reference evidence="1 2" key="1">
    <citation type="submission" date="2020-11" db="EMBL/GenBank/DDBJ databases">
        <authorList>
            <person name="Sun Q."/>
        </authorList>
    </citation>
    <scope>NUCLEOTIDE SEQUENCE [LARGE SCALE GENOMIC DNA]</scope>
    <source>
        <strain evidence="1 2">P8398</strain>
    </source>
</reference>
<sequence>MDDIVPISYSLPKSGGPACGLLARGPKSLVFFDILSGDDGNYPYCANVSKVVAFKLAGKSYLAFEFWHQALRDEAFDDFFYVRRDDAGYWQEAKDVSDRAKEDTMPGNIKDSIRNVRANDMAKSFPGQQMLYRDFIGDDDGAFGVLSRPNACTFVVDAATTRATFKHEDFAPGQPCSTFVASSRFDKGATAYYIGLFDGPQKKRQLALFSVSHNVIKAEKGLAAQAASKGQLADIKSVKQFLTTAAKP</sequence>
<protein>
    <submittedName>
        <fullName evidence="1">Uncharacterized protein</fullName>
    </submittedName>
</protein>
<accession>A0AA48WB09</accession>
<keyword evidence="2" id="KW-1185">Reference proteome</keyword>
<evidence type="ECO:0000313" key="2">
    <source>
        <dbReference type="Proteomes" id="UP000662888"/>
    </source>
</evidence>
<name>A0AA48WB09_9BURK</name>